<evidence type="ECO:0000256" key="2">
    <source>
        <dbReference type="ARBA" id="ARBA00005378"/>
    </source>
</evidence>
<evidence type="ECO:0000313" key="6">
    <source>
        <dbReference type="Proteomes" id="UP001230188"/>
    </source>
</evidence>
<reference evidence="5" key="1">
    <citation type="submission" date="2023-01" db="EMBL/GenBank/DDBJ databases">
        <title>Metagenome sequencing of chrysophaentin producing Chrysophaeum taylorii.</title>
        <authorList>
            <person name="Davison J."/>
            <person name="Bewley C."/>
        </authorList>
    </citation>
    <scope>NUCLEOTIDE SEQUENCE</scope>
    <source>
        <strain evidence="5">NIES-1699</strain>
    </source>
</reference>
<protein>
    <recommendedName>
        <fullName evidence="7">Replication factor C subunit 3</fullName>
    </recommendedName>
</protein>
<evidence type="ECO:0008006" key="7">
    <source>
        <dbReference type="Google" id="ProtNLM"/>
    </source>
</evidence>
<dbReference type="Gene3D" id="3.40.50.300">
    <property type="entry name" value="P-loop containing nucleotide triphosphate hydrolases"/>
    <property type="match status" value="1"/>
</dbReference>
<evidence type="ECO:0000256" key="1">
    <source>
        <dbReference type="ARBA" id="ARBA00004123"/>
    </source>
</evidence>
<dbReference type="FunFam" id="1.20.272.10:FF:000002">
    <property type="entry name" value="Replication factor C subunit 3"/>
    <property type="match status" value="1"/>
</dbReference>
<keyword evidence="3" id="KW-0235">DNA replication</keyword>
<gene>
    <name evidence="5" type="ORF">CTAYLR_000440</name>
</gene>
<dbReference type="GO" id="GO:0003677">
    <property type="term" value="F:DNA binding"/>
    <property type="evidence" value="ECO:0007669"/>
    <property type="project" value="InterPro"/>
</dbReference>
<comment type="subcellular location">
    <subcellularLocation>
        <location evidence="1">Nucleus</location>
    </subcellularLocation>
</comment>
<comment type="similarity">
    <text evidence="2">Belongs to the activator 1 small subunits family.</text>
</comment>
<dbReference type="InterPro" id="IPR027417">
    <property type="entry name" value="P-loop_NTPase"/>
</dbReference>
<dbReference type="Pfam" id="PF22534">
    <property type="entry name" value="RFC_C"/>
    <property type="match status" value="1"/>
</dbReference>
<dbReference type="Gene3D" id="1.20.272.10">
    <property type="match status" value="1"/>
</dbReference>
<dbReference type="FunFam" id="3.40.50.300:FF:000136">
    <property type="entry name" value="Replication factor C subunit 5"/>
    <property type="match status" value="1"/>
</dbReference>
<keyword evidence="4" id="KW-0539">Nucleus</keyword>
<dbReference type="SUPFAM" id="SSF48019">
    <property type="entry name" value="post-AAA+ oligomerization domain-like"/>
    <property type="match status" value="1"/>
</dbReference>
<dbReference type="Gene3D" id="1.10.8.60">
    <property type="match status" value="1"/>
</dbReference>
<dbReference type="SUPFAM" id="SSF52540">
    <property type="entry name" value="P-loop containing nucleoside triphosphate hydrolases"/>
    <property type="match status" value="1"/>
</dbReference>
<dbReference type="Pfam" id="PF21960">
    <property type="entry name" value="RCF1-5-like_lid"/>
    <property type="match status" value="1"/>
</dbReference>
<keyword evidence="6" id="KW-1185">Reference proteome</keyword>
<dbReference type="GO" id="GO:0005634">
    <property type="term" value="C:nucleus"/>
    <property type="evidence" value="ECO:0007669"/>
    <property type="project" value="UniProtKB-SubCell"/>
</dbReference>
<dbReference type="FunFam" id="1.10.8.60:FF:000030">
    <property type="entry name" value="replication factor C subunit 3"/>
    <property type="match status" value="1"/>
</dbReference>
<organism evidence="5 6">
    <name type="scientific">Chrysophaeum taylorii</name>
    <dbReference type="NCBI Taxonomy" id="2483200"/>
    <lineage>
        <taxon>Eukaryota</taxon>
        <taxon>Sar</taxon>
        <taxon>Stramenopiles</taxon>
        <taxon>Ochrophyta</taxon>
        <taxon>Pelagophyceae</taxon>
        <taxon>Pelagomonadales</taxon>
        <taxon>Pelagomonadaceae</taxon>
        <taxon>Chrysophaeum</taxon>
    </lineage>
</organism>
<name>A0AAD7UGV8_9STRA</name>
<evidence type="ECO:0000256" key="4">
    <source>
        <dbReference type="ARBA" id="ARBA00023242"/>
    </source>
</evidence>
<evidence type="ECO:0000256" key="3">
    <source>
        <dbReference type="ARBA" id="ARBA00022705"/>
    </source>
</evidence>
<comment type="caution">
    <text evidence="5">The sequence shown here is derived from an EMBL/GenBank/DDBJ whole genome shotgun (WGS) entry which is preliminary data.</text>
</comment>
<proteinExistence type="inferred from homology"/>
<dbReference type="GO" id="GO:0006271">
    <property type="term" value="P:DNA strand elongation involved in DNA replication"/>
    <property type="evidence" value="ECO:0007669"/>
    <property type="project" value="UniProtKB-ARBA"/>
</dbReference>
<dbReference type="Pfam" id="PF13177">
    <property type="entry name" value="DNA_pol3_delta2"/>
    <property type="match status" value="1"/>
</dbReference>
<dbReference type="AlphaFoldDB" id="A0AAD7UGV8"/>
<evidence type="ECO:0000313" key="5">
    <source>
        <dbReference type="EMBL" id="KAJ8605208.1"/>
    </source>
</evidence>
<accession>A0AAD7UGV8</accession>
<dbReference type="PANTHER" id="PTHR11669:SF1">
    <property type="entry name" value="REPLICATION FACTOR C SUBUNIT 3"/>
    <property type="match status" value="1"/>
</dbReference>
<dbReference type="GO" id="GO:0005663">
    <property type="term" value="C:DNA replication factor C complex"/>
    <property type="evidence" value="ECO:0007669"/>
    <property type="project" value="TreeGrafter"/>
</dbReference>
<dbReference type="GO" id="GO:0003689">
    <property type="term" value="F:DNA clamp loader activity"/>
    <property type="evidence" value="ECO:0007669"/>
    <property type="project" value="TreeGrafter"/>
</dbReference>
<dbReference type="GO" id="GO:0006281">
    <property type="term" value="P:DNA repair"/>
    <property type="evidence" value="ECO:0007669"/>
    <property type="project" value="UniProtKB-ARBA"/>
</dbReference>
<dbReference type="EMBL" id="JAQMWT010000317">
    <property type="protein sequence ID" value="KAJ8605208.1"/>
    <property type="molecule type" value="Genomic_DNA"/>
</dbReference>
<dbReference type="InterPro" id="IPR050238">
    <property type="entry name" value="DNA_Rep/Repair_Clamp_Loader"/>
</dbReference>
<dbReference type="PANTHER" id="PTHR11669">
    <property type="entry name" value="REPLICATION FACTOR C / DNA POLYMERASE III GAMMA-TAU SUBUNIT"/>
    <property type="match status" value="1"/>
</dbReference>
<dbReference type="Proteomes" id="UP001230188">
    <property type="component" value="Unassembled WGS sequence"/>
</dbReference>
<dbReference type="InterPro" id="IPR008921">
    <property type="entry name" value="DNA_pol3_clamp-load_cplx_C"/>
</dbReference>
<sequence>MLWVDKYRPQTLEKMDYHKELSQRLSDLAADGDIPHLLFYGPNGAGKKTRILALLRALYGSGADRVKLDRREIKTPSNKTVEVTTSSSNYHIEMNPGDAGTNDRFVVQEVIKEIAQGGSLHSKTGRVGYKVVVLVEVDRLTRQAQAALRRTMEKCASSCRLVLSCANPSKVIDPVRSRCLGIRVAAPTDAEICVVLQSVAAKERLVLPDKLAARVAKASNRNLRRAVLALEAAKVKQYPFDEECPIEPPDWEAYVHSIAQDITRDQSPQRLLACREKLYDLLSKCVPADVILKTLVKDLLKNLDDELKPDILKWAAIYEHRIQCGAKDIFHLEAFIAKFMSLYKHFIADMFG</sequence>